<gene>
    <name evidence="2" type="ORF">PRIP_11364</name>
</gene>
<dbReference type="Proteomes" id="UP000019248">
    <property type="component" value="Unassembled WGS sequence"/>
</dbReference>
<feature type="chain" id="PRO_5039161884" evidence="1">
    <location>
        <begin position="21"/>
        <end position="104"/>
    </location>
</feature>
<dbReference type="RefSeq" id="WP_036101160.1">
    <property type="nucleotide sequence ID" value="NZ_AODL01000017.1"/>
</dbReference>
<keyword evidence="1" id="KW-0732">Signal</keyword>
<dbReference type="EMBL" id="AODL01000017">
    <property type="protein sequence ID" value="EUJ43994.1"/>
    <property type="molecule type" value="Genomic_DNA"/>
</dbReference>
<comment type="caution">
    <text evidence="2">The sequence shown here is derived from an EMBL/GenBank/DDBJ whole genome shotgun (WGS) entry which is preliminary data.</text>
</comment>
<proteinExistence type="predicted"/>
<accession>W7CWU7</accession>
<sequence length="104" mass="11204">MNKKNVKLAVPIKPASLAFASVAPAVVIHAEDNSSTTEVSPPVLATLTDVEVLVSNNYVALVKENVNQQLAGIKQDGSVVASAVAPKWFDYNYDAAFAFKWGWR</sequence>
<feature type="signal peptide" evidence="1">
    <location>
        <begin position="1"/>
        <end position="20"/>
    </location>
</feature>
<protein>
    <submittedName>
        <fullName evidence="2">Uncharacterized protein</fullName>
    </submittedName>
</protein>
<evidence type="ECO:0000313" key="2">
    <source>
        <dbReference type="EMBL" id="EUJ43994.1"/>
    </source>
</evidence>
<evidence type="ECO:0000313" key="3">
    <source>
        <dbReference type="Proteomes" id="UP000019248"/>
    </source>
</evidence>
<keyword evidence="3" id="KW-1185">Reference proteome</keyword>
<organism evidence="2 3">
    <name type="scientific">Listeria riparia FSL S10-1204</name>
    <dbReference type="NCBI Taxonomy" id="1265816"/>
    <lineage>
        <taxon>Bacteria</taxon>
        <taxon>Bacillati</taxon>
        <taxon>Bacillota</taxon>
        <taxon>Bacilli</taxon>
        <taxon>Bacillales</taxon>
        <taxon>Listeriaceae</taxon>
        <taxon>Listeria</taxon>
    </lineage>
</organism>
<name>W7CWU7_9LIST</name>
<dbReference type="AlphaFoldDB" id="W7CWU7"/>
<evidence type="ECO:0000256" key="1">
    <source>
        <dbReference type="SAM" id="SignalP"/>
    </source>
</evidence>
<reference evidence="2 3" key="1">
    <citation type="journal article" date="2014" name="Int. J. Syst. Evol. Microbiol.">
        <title>Listeria floridensis sp. nov., Listeria aquatica sp. nov., Listeria cornellensis sp. nov., Listeria riparia sp. nov. and Listeria grandensis sp. nov., from agricultural and natural environments.</title>
        <authorList>
            <person name="den Bakker H.C."/>
            <person name="Warchocki S."/>
            <person name="Wright E.M."/>
            <person name="Allred A.F."/>
            <person name="Ahlstrom C."/>
            <person name="Manuel C.S."/>
            <person name="Stasiewicz M.J."/>
            <person name="Burrell A."/>
            <person name="Roof S."/>
            <person name="Strawn L."/>
            <person name="Fortes E.D."/>
            <person name="Nightingale K.K."/>
            <person name="Kephart D."/>
            <person name="Wiedmann M."/>
        </authorList>
    </citation>
    <scope>NUCLEOTIDE SEQUENCE [LARGE SCALE GENOMIC DNA]</scope>
    <source>
        <strain evidence="2 3">FSL S10-1204</strain>
    </source>
</reference>
<dbReference type="PATRIC" id="fig|1265816.5.peg.2245"/>